<evidence type="ECO:0000256" key="11">
    <source>
        <dbReference type="SAM" id="Phobius"/>
    </source>
</evidence>
<keyword evidence="7" id="KW-0406">Ion transport</keyword>
<dbReference type="GO" id="GO:0016020">
    <property type="term" value="C:membrane"/>
    <property type="evidence" value="ECO:0007669"/>
    <property type="project" value="UniProtKB-SubCell"/>
</dbReference>
<sequence length="595" mass="63563">MMDGDSNAAFAYHEPPITTTLNLTGFLVVLNLVNFFLEKILYCGLIGQIFVGILWGTPGAKWLGSETETVLQQLGYLGLIMLVYEGGLSTSIKSVRANIILSVCVAITGIGAPMGLSFILNELVGATSLQAFAAGAALCSTSLGTTFSILSATNLVSTRLGTVTTSAAMLDDVVGLVMVQIISNLGGTASSFDSLTVIRPVFVSTGFAVGLFLLCAFLFKPMLKMILSKKLKTPHSMRSMHVAFLYHTGLLVGLVAGATFAGTSSLFAAYLAGVIVTWLDGLIAESSSPSREASSGTSRTDQLNSATDENRDSGSRRRGRQPQASSESCMRTQHGKAPTGKEVYEKYYKQPVDCILTPLFFASIGFAIPITEMFRGSIVWRGMIYALLMMFGKLITGVWLVRFSFRPFANLANGLKRPSSRTRLRCMTSRSGKHRKNEQCVPVEIPMQSSREGIAASGNRVDTGGLETKHRELSNNQTPTVHHARQGEPNTTTRQSSTSTFPPKPKSLYPPAILGLAMVARGEVGYLIASLAQSQGIFATGPSGGTSDVYLVIIWAISICTLVGPICVGTLVKRVKRLQGVRGGSGPDPLGVWGI</sequence>
<evidence type="ECO:0000259" key="12">
    <source>
        <dbReference type="Pfam" id="PF00999"/>
    </source>
</evidence>
<feature type="region of interest" description="Disordered" evidence="10">
    <location>
        <begin position="470"/>
        <end position="505"/>
    </location>
</feature>
<dbReference type="InterPro" id="IPR038770">
    <property type="entry name" value="Na+/solute_symporter_sf"/>
</dbReference>
<keyword evidence="3" id="KW-0050">Antiport</keyword>
<evidence type="ECO:0000256" key="7">
    <source>
        <dbReference type="ARBA" id="ARBA00023065"/>
    </source>
</evidence>
<feature type="transmembrane region" description="Helical" evidence="11">
    <location>
        <begin position="197"/>
        <end position="219"/>
    </location>
</feature>
<evidence type="ECO:0000256" key="6">
    <source>
        <dbReference type="ARBA" id="ARBA00023053"/>
    </source>
</evidence>
<keyword evidence="6" id="KW-0915">Sodium</keyword>
<proteinExistence type="predicted"/>
<organism evidence="13 14">
    <name type="scientific">Penicillium oxalicum (strain 114-2 / CGMCC 5302)</name>
    <name type="common">Penicillium decumbens</name>
    <dbReference type="NCBI Taxonomy" id="933388"/>
    <lineage>
        <taxon>Eukaryota</taxon>
        <taxon>Fungi</taxon>
        <taxon>Dikarya</taxon>
        <taxon>Ascomycota</taxon>
        <taxon>Pezizomycotina</taxon>
        <taxon>Eurotiomycetes</taxon>
        <taxon>Eurotiomycetidae</taxon>
        <taxon>Eurotiales</taxon>
        <taxon>Aspergillaceae</taxon>
        <taxon>Penicillium</taxon>
    </lineage>
</organism>
<keyword evidence="9" id="KW-0739">Sodium transport</keyword>
<dbReference type="InterPro" id="IPR006153">
    <property type="entry name" value="Cation/H_exchanger_TM"/>
</dbReference>
<feature type="transmembrane region" description="Helical" evidence="11">
    <location>
        <begin position="168"/>
        <end position="185"/>
    </location>
</feature>
<evidence type="ECO:0000256" key="5">
    <source>
        <dbReference type="ARBA" id="ARBA00022989"/>
    </source>
</evidence>
<feature type="region of interest" description="Disordered" evidence="10">
    <location>
        <begin position="287"/>
        <end position="337"/>
    </location>
</feature>
<dbReference type="GO" id="GO:0015297">
    <property type="term" value="F:antiporter activity"/>
    <property type="evidence" value="ECO:0007669"/>
    <property type="project" value="UniProtKB-KW"/>
</dbReference>
<feature type="transmembrane region" description="Helical" evidence="11">
    <location>
        <begin position="15"/>
        <end position="33"/>
    </location>
</feature>
<dbReference type="Pfam" id="PF00999">
    <property type="entry name" value="Na_H_Exchanger"/>
    <property type="match status" value="1"/>
</dbReference>
<feature type="transmembrane region" description="Helical" evidence="11">
    <location>
        <begin position="40"/>
        <end position="58"/>
    </location>
</feature>
<accession>S7ZV71</accession>
<dbReference type="AlphaFoldDB" id="S7ZV71"/>
<dbReference type="PANTHER" id="PTHR43562:SF3">
    <property type="entry name" value="SODIUM ION_PROTON EXCHANGER (EUROFUNG)"/>
    <property type="match status" value="1"/>
</dbReference>
<evidence type="ECO:0000256" key="8">
    <source>
        <dbReference type="ARBA" id="ARBA00023136"/>
    </source>
</evidence>
<dbReference type="Proteomes" id="UP000019376">
    <property type="component" value="Unassembled WGS sequence"/>
</dbReference>
<keyword evidence="5 11" id="KW-1133">Transmembrane helix</keyword>
<reference evidence="13 14" key="1">
    <citation type="journal article" date="2013" name="PLoS ONE">
        <title>Genomic and secretomic analyses reveal unique features of the lignocellulolytic enzyme system of Penicillium decumbens.</title>
        <authorList>
            <person name="Liu G."/>
            <person name="Zhang L."/>
            <person name="Wei X."/>
            <person name="Zou G."/>
            <person name="Qin Y."/>
            <person name="Ma L."/>
            <person name="Li J."/>
            <person name="Zheng H."/>
            <person name="Wang S."/>
            <person name="Wang C."/>
            <person name="Xun L."/>
            <person name="Zhao G.-P."/>
            <person name="Zhou Z."/>
            <person name="Qu Y."/>
        </authorList>
    </citation>
    <scope>NUCLEOTIDE SEQUENCE [LARGE SCALE GENOMIC DNA]</scope>
    <source>
        <strain evidence="14">114-2 / CGMCC 5302</strain>
    </source>
</reference>
<feature type="transmembrane region" description="Helical" evidence="11">
    <location>
        <begin position="549"/>
        <end position="572"/>
    </location>
</feature>
<dbReference type="PhylomeDB" id="S7ZV71"/>
<dbReference type="eggNOG" id="KOG1650">
    <property type="taxonomic scope" value="Eukaryota"/>
</dbReference>
<evidence type="ECO:0000256" key="2">
    <source>
        <dbReference type="ARBA" id="ARBA00022448"/>
    </source>
</evidence>
<gene>
    <name evidence="13" type="ORF">PDE_09273</name>
</gene>
<keyword evidence="8 11" id="KW-0472">Membrane</keyword>
<feature type="transmembrane region" description="Helical" evidence="11">
    <location>
        <begin position="99"/>
        <end position="120"/>
    </location>
</feature>
<name>S7ZV71_PENO1</name>
<keyword evidence="4 11" id="KW-0812">Transmembrane</keyword>
<dbReference type="HOGENOM" id="CLU_024407_1_0_1"/>
<keyword evidence="14" id="KW-1185">Reference proteome</keyword>
<dbReference type="EMBL" id="KB644415">
    <property type="protein sequence ID" value="EPS34309.1"/>
    <property type="molecule type" value="Genomic_DNA"/>
</dbReference>
<keyword evidence="2" id="KW-0813">Transport</keyword>
<evidence type="ECO:0000256" key="10">
    <source>
        <dbReference type="SAM" id="MobiDB-lite"/>
    </source>
</evidence>
<dbReference type="Gene3D" id="1.20.1530.20">
    <property type="match status" value="3"/>
</dbReference>
<comment type="subcellular location">
    <subcellularLocation>
        <location evidence="1">Membrane</location>
        <topology evidence="1">Multi-pass membrane protein</topology>
    </subcellularLocation>
</comment>
<feature type="transmembrane region" description="Helical" evidence="11">
    <location>
        <begin position="351"/>
        <end position="370"/>
    </location>
</feature>
<dbReference type="OrthoDB" id="1288932at2759"/>
<evidence type="ECO:0000256" key="3">
    <source>
        <dbReference type="ARBA" id="ARBA00022449"/>
    </source>
</evidence>
<feature type="domain" description="Cation/H+ exchanger transmembrane" evidence="12">
    <location>
        <begin position="39"/>
        <end position="277"/>
    </location>
</feature>
<evidence type="ECO:0000256" key="4">
    <source>
        <dbReference type="ARBA" id="ARBA00022692"/>
    </source>
</evidence>
<evidence type="ECO:0000313" key="14">
    <source>
        <dbReference type="Proteomes" id="UP000019376"/>
    </source>
</evidence>
<feature type="transmembrane region" description="Helical" evidence="11">
    <location>
        <begin position="132"/>
        <end position="156"/>
    </location>
</feature>
<dbReference type="PANTHER" id="PTHR43562">
    <property type="entry name" value="NAPA-TYPE SODIUM/HYDROGEN ANTIPORTER"/>
    <property type="match status" value="1"/>
</dbReference>
<evidence type="ECO:0000256" key="1">
    <source>
        <dbReference type="ARBA" id="ARBA00004141"/>
    </source>
</evidence>
<evidence type="ECO:0000256" key="9">
    <source>
        <dbReference type="ARBA" id="ARBA00023201"/>
    </source>
</evidence>
<dbReference type="GO" id="GO:1902600">
    <property type="term" value="P:proton transmembrane transport"/>
    <property type="evidence" value="ECO:0007669"/>
    <property type="project" value="InterPro"/>
</dbReference>
<dbReference type="GO" id="GO:0006814">
    <property type="term" value="P:sodium ion transport"/>
    <property type="evidence" value="ECO:0007669"/>
    <property type="project" value="UniProtKB-KW"/>
</dbReference>
<feature type="compositionally biased region" description="Polar residues" evidence="10">
    <location>
        <begin position="322"/>
        <end position="331"/>
    </location>
</feature>
<feature type="transmembrane region" description="Helical" evidence="11">
    <location>
        <begin position="240"/>
        <end position="261"/>
    </location>
</feature>
<evidence type="ECO:0000313" key="13">
    <source>
        <dbReference type="EMBL" id="EPS34309.1"/>
    </source>
</evidence>
<feature type="transmembrane region" description="Helical" evidence="11">
    <location>
        <begin position="70"/>
        <end position="87"/>
    </location>
</feature>
<protein>
    <recommendedName>
        <fullName evidence="12">Cation/H+ exchanger transmembrane domain-containing protein</fullName>
    </recommendedName>
</protein>
<feature type="transmembrane region" description="Helical" evidence="11">
    <location>
        <begin position="382"/>
        <end position="401"/>
    </location>
</feature>
<feature type="compositionally biased region" description="Low complexity" evidence="10">
    <location>
        <begin position="287"/>
        <end position="298"/>
    </location>
</feature>